<feature type="chain" id="PRO_5035804527" evidence="1">
    <location>
        <begin position="17"/>
        <end position="300"/>
    </location>
</feature>
<dbReference type="InterPro" id="IPR029058">
    <property type="entry name" value="AB_hydrolase_fold"/>
</dbReference>
<feature type="domain" description="AB hydrolase-1" evidence="2">
    <location>
        <begin position="46"/>
        <end position="285"/>
    </location>
</feature>
<keyword evidence="4" id="KW-1185">Reference proteome</keyword>
<keyword evidence="3" id="KW-0378">Hydrolase</keyword>
<comment type="caution">
    <text evidence="3">The sequence shown here is derived from an EMBL/GenBank/DDBJ whole genome shotgun (WGS) entry which is preliminary data.</text>
</comment>
<dbReference type="GO" id="GO:0016787">
    <property type="term" value="F:hydrolase activity"/>
    <property type="evidence" value="ECO:0007669"/>
    <property type="project" value="UniProtKB-KW"/>
</dbReference>
<evidence type="ECO:0000259" key="2">
    <source>
        <dbReference type="Pfam" id="PF00561"/>
    </source>
</evidence>
<proteinExistence type="predicted"/>
<name>A0A8S8XG29_9PROT</name>
<reference evidence="3" key="1">
    <citation type="submission" date="2021-02" db="EMBL/GenBank/DDBJ databases">
        <title>Genome sequence of Rhodospirillales sp. strain TMPK1 isolated from soil.</title>
        <authorList>
            <person name="Nakai R."/>
            <person name="Kusada H."/>
            <person name="Tamaki H."/>
        </authorList>
    </citation>
    <scope>NUCLEOTIDE SEQUENCE</scope>
    <source>
        <strain evidence="3">TMPK1</strain>
    </source>
</reference>
<organism evidence="3 4">
    <name type="scientific">Roseiterribacter gracilis</name>
    <dbReference type="NCBI Taxonomy" id="2812848"/>
    <lineage>
        <taxon>Bacteria</taxon>
        <taxon>Pseudomonadati</taxon>
        <taxon>Pseudomonadota</taxon>
        <taxon>Alphaproteobacteria</taxon>
        <taxon>Rhodospirillales</taxon>
        <taxon>Roseiterribacteraceae</taxon>
        <taxon>Roseiterribacter</taxon>
    </lineage>
</organism>
<dbReference type="PANTHER" id="PTHR43329">
    <property type="entry name" value="EPOXIDE HYDROLASE"/>
    <property type="match status" value="1"/>
</dbReference>
<accession>A0A8S8XG29</accession>
<protein>
    <submittedName>
        <fullName evidence="3">Epoxide hydrolase</fullName>
    </submittedName>
</protein>
<dbReference type="SUPFAM" id="SSF53474">
    <property type="entry name" value="alpha/beta-Hydrolases"/>
    <property type="match status" value="1"/>
</dbReference>
<dbReference type="Proteomes" id="UP000681075">
    <property type="component" value="Unassembled WGS sequence"/>
</dbReference>
<sequence>MLFALAALLLTVPAVAQVEPFPRSFHTEMIDTNGVKLHVRVGGTGPAVVLLHGYGETGDMWAPLAADLARDHRVIVPDLRGMGLSSRPAGGYDKKTQGVDIAGMLDVLKVEKTDLITHDIGNMVGYAFAAQYPQRVTKFVLMDAPVPGVGPWEEILKNPLLWHFRFGGPDMERLVAGRERIYLDRFWNEFSADPKKFSEASRVHYAKLYAQKGAMHAGFAQFAAFDQDAIDNKVFLEKGKLTMPVLAIGGAKSFGSTMATVMKFAATNVEEGVIPDSGHWLMEEQPAATVRMVRSFLDKK</sequence>
<feature type="signal peptide" evidence="1">
    <location>
        <begin position="1"/>
        <end position="16"/>
    </location>
</feature>
<evidence type="ECO:0000256" key="1">
    <source>
        <dbReference type="SAM" id="SignalP"/>
    </source>
</evidence>
<dbReference type="Pfam" id="PF00561">
    <property type="entry name" value="Abhydrolase_1"/>
    <property type="match status" value="1"/>
</dbReference>
<keyword evidence="1" id="KW-0732">Signal</keyword>
<dbReference type="InterPro" id="IPR000073">
    <property type="entry name" value="AB_hydrolase_1"/>
</dbReference>
<dbReference type="AlphaFoldDB" id="A0A8S8XG29"/>
<dbReference type="EMBL" id="BOPV01000001">
    <property type="protein sequence ID" value="GIL40922.1"/>
    <property type="molecule type" value="Genomic_DNA"/>
</dbReference>
<dbReference type="PRINTS" id="PR00111">
    <property type="entry name" value="ABHYDROLASE"/>
</dbReference>
<evidence type="ECO:0000313" key="3">
    <source>
        <dbReference type="EMBL" id="GIL40922.1"/>
    </source>
</evidence>
<gene>
    <name evidence="3" type="ORF">TMPK1_31590</name>
</gene>
<dbReference type="Gene3D" id="3.40.50.1820">
    <property type="entry name" value="alpha/beta hydrolase"/>
    <property type="match status" value="1"/>
</dbReference>
<evidence type="ECO:0000313" key="4">
    <source>
        <dbReference type="Proteomes" id="UP000681075"/>
    </source>
</evidence>